<keyword evidence="3" id="KW-1185">Reference proteome</keyword>
<protein>
    <submittedName>
        <fullName evidence="2">Uncharacterized protein</fullName>
    </submittedName>
</protein>
<dbReference type="Proteomes" id="UP000029738">
    <property type="component" value="Unassembled WGS sequence"/>
</dbReference>
<reference evidence="2" key="2">
    <citation type="submission" date="2019-11" db="EMBL/GenBank/DDBJ databases">
        <title>Improved Assembly of Tolypothrix boutellei genome.</title>
        <authorList>
            <person name="Sarangi A.N."/>
            <person name="Mukherjee M."/>
            <person name="Ghosh S."/>
            <person name="Singh D."/>
            <person name="Das A."/>
            <person name="Kant S."/>
            <person name="Prusty A."/>
            <person name="Tripathy S."/>
        </authorList>
    </citation>
    <scope>NUCLEOTIDE SEQUENCE</scope>
    <source>
        <strain evidence="2">VB521301</strain>
    </source>
</reference>
<evidence type="ECO:0000313" key="2">
    <source>
        <dbReference type="EMBL" id="KAF3884803.1"/>
    </source>
</evidence>
<name>A0A8S9T006_9CYAN</name>
<dbReference type="AlphaFoldDB" id="A0A8S9T006"/>
<gene>
    <name evidence="2" type="ORF">DA73_0400004570</name>
</gene>
<evidence type="ECO:0000256" key="1">
    <source>
        <dbReference type="SAM" id="MobiDB-lite"/>
    </source>
</evidence>
<sequence length="48" mass="5367">MQRPMRSLHQFGRGSYKGTMMEIEKPTNDGGSCDGTGTIVPHWDENNV</sequence>
<proteinExistence type="predicted"/>
<feature type="region of interest" description="Disordered" evidence="1">
    <location>
        <begin position="1"/>
        <end position="48"/>
    </location>
</feature>
<accession>A0A8S9T006</accession>
<organism evidence="2 3">
    <name type="scientific">Tolypothrix bouteillei VB521301</name>
    <dbReference type="NCBI Taxonomy" id="1479485"/>
    <lineage>
        <taxon>Bacteria</taxon>
        <taxon>Bacillati</taxon>
        <taxon>Cyanobacteriota</taxon>
        <taxon>Cyanophyceae</taxon>
        <taxon>Nostocales</taxon>
        <taxon>Tolypothrichaceae</taxon>
        <taxon>Tolypothrix</taxon>
    </lineage>
</organism>
<dbReference type="EMBL" id="JHEG04000001">
    <property type="protein sequence ID" value="KAF3884803.1"/>
    <property type="molecule type" value="Genomic_DNA"/>
</dbReference>
<comment type="caution">
    <text evidence="2">The sequence shown here is derived from an EMBL/GenBank/DDBJ whole genome shotgun (WGS) entry which is preliminary data.</text>
</comment>
<evidence type="ECO:0000313" key="3">
    <source>
        <dbReference type="Proteomes" id="UP000029738"/>
    </source>
</evidence>
<reference evidence="2" key="1">
    <citation type="journal article" date="2015" name="Genome Announc.">
        <title>Draft Genome Sequence of Tolypothrix boutellei Strain VB521301.</title>
        <authorList>
            <person name="Chandrababunaidu M.M."/>
            <person name="Singh D."/>
            <person name="Sen D."/>
            <person name="Bhan S."/>
            <person name="Das S."/>
            <person name="Gupta A."/>
            <person name="Adhikary S.P."/>
            <person name="Tripathy S."/>
        </authorList>
    </citation>
    <scope>NUCLEOTIDE SEQUENCE</scope>
    <source>
        <strain evidence="2">VB521301</strain>
    </source>
</reference>